<name>A0A455T5Y3_9CHLR</name>
<organism evidence="2">
    <name type="scientific">Thermogemmatispora argillosa</name>
    <dbReference type="NCBI Taxonomy" id="2045280"/>
    <lineage>
        <taxon>Bacteria</taxon>
        <taxon>Bacillati</taxon>
        <taxon>Chloroflexota</taxon>
        <taxon>Ktedonobacteria</taxon>
        <taxon>Thermogemmatisporales</taxon>
        <taxon>Thermogemmatisporaceae</taxon>
        <taxon>Thermogemmatispora</taxon>
    </lineage>
</organism>
<gene>
    <name evidence="2" type="ORF">KTA_29100</name>
</gene>
<proteinExistence type="predicted"/>
<evidence type="ECO:0000313" key="2">
    <source>
        <dbReference type="EMBL" id="BBH94711.1"/>
    </source>
</evidence>
<sequence>MNEGGKVAGGLLDERQAGSAAGEAKTGETPPFMLHWGETDWHWQLSRGKAYGADARGLSTGDAHRPL</sequence>
<evidence type="ECO:0000256" key="1">
    <source>
        <dbReference type="SAM" id="MobiDB-lite"/>
    </source>
</evidence>
<dbReference type="EMBL" id="AP019377">
    <property type="protein sequence ID" value="BBH94711.1"/>
    <property type="molecule type" value="Genomic_DNA"/>
</dbReference>
<reference evidence="2" key="1">
    <citation type="submission" date="2018-12" db="EMBL/GenBank/DDBJ databases">
        <title>Novel natural products biosynthetic potential of the class Ktedonobacteria.</title>
        <authorList>
            <person name="Zheng Y."/>
            <person name="Saitou A."/>
            <person name="Wang C.M."/>
            <person name="Toyoda A."/>
            <person name="Minakuchi Y."/>
            <person name="Sekiguchi Y."/>
            <person name="Ueda K."/>
            <person name="Takano H."/>
            <person name="Sakai Y."/>
            <person name="Yokota A."/>
            <person name="Yabe S."/>
        </authorList>
    </citation>
    <scope>NUCLEOTIDE SEQUENCE</scope>
    <source>
        <strain evidence="2">A3-2</strain>
    </source>
</reference>
<protein>
    <submittedName>
        <fullName evidence="2">Uncharacterized protein</fullName>
    </submittedName>
</protein>
<dbReference type="AlphaFoldDB" id="A0A455T5Y3"/>
<feature type="region of interest" description="Disordered" evidence="1">
    <location>
        <begin position="1"/>
        <end position="33"/>
    </location>
</feature>
<accession>A0A455T5Y3</accession>